<dbReference type="PANTHER" id="PTHR18952:SF265">
    <property type="entry name" value="CARBONIC ANHYDRASE"/>
    <property type="match status" value="1"/>
</dbReference>
<dbReference type="InterPro" id="IPR023561">
    <property type="entry name" value="Carbonic_anhydrase_a-class"/>
</dbReference>
<organism evidence="8 9">
    <name type="scientific">Liquorilactobacillus nagelii</name>
    <dbReference type="NCBI Taxonomy" id="82688"/>
    <lineage>
        <taxon>Bacteria</taxon>
        <taxon>Bacillati</taxon>
        <taxon>Bacillota</taxon>
        <taxon>Bacilli</taxon>
        <taxon>Lactobacillales</taxon>
        <taxon>Lactobacillaceae</taxon>
        <taxon>Liquorilactobacillus</taxon>
    </lineage>
</organism>
<dbReference type="InterPro" id="IPR001148">
    <property type="entry name" value="CA_dom"/>
</dbReference>
<dbReference type="GO" id="GO:0004089">
    <property type="term" value="F:carbonate dehydratase activity"/>
    <property type="evidence" value="ECO:0007669"/>
    <property type="project" value="UniProtKB-EC"/>
</dbReference>
<dbReference type="Pfam" id="PF00194">
    <property type="entry name" value="Carb_anhydrase"/>
    <property type="match status" value="1"/>
</dbReference>
<dbReference type="GeneID" id="78522570"/>
<comment type="similarity">
    <text evidence="1">Belongs to the alpha-carbonic anhydrase family.</text>
</comment>
<protein>
    <recommendedName>
        <fullName evidence="2">carbonic anhydrase</fullName>
        <ecNumber evidence="2">4.2.1.1</ecNumber>
    </recommendedName>
</protein>
<dbReference type="Gene3D" id="3.10.200.10">
    <property type="entry name" value="Alpha carbonic anhydrase"/>
    <property type="match status" value="1"/>
</dbReference>
<evidence type="ECO:0000313" key="8">
    <source>
        <dbReference type="EMBL" id="AUJ31222.1"/>
    </source>
</evidence>
<keyword evidence="3" id="KW-0479">Metal-binding</keyword>
<evidence type="ECO:0000256" key="6">
    <source>
        <dbReference type="ARBA" id="ARBA00048348"/>
    </source>
</evidence>
<evidence type="ECO:0000256" key="5">
    <source>
        <dbReference type="ARBA" id="ARBA00023239"/>
    </source>
</evidence>
<gene>
    <name evidence="8" type="ORF">BSQ50_00730</name>
</gene>
<evidence type="ECO:0000313" key="9">
    <source>
        <dbReference type="Proteomes" id="UP000324497"/>
    </source>
</evidence>
<evidence type="ECO:0000256" key="4">
    <source>
        <dbReference type="ARBA" id="ARBA00022833"/>
    </source>
</evidence>
<evidence type="ECO:0000256" key="1">
    <source>
        <dbReference type="ARBA" id="ARBA00010718"/>
    </source>
</evidence>
<keyword evidence="9" id="KW-1185">Reference proteome</keyword>
<accession>A0A3S6QSV5</accession>
<dbReference type="Proteomes" id="UP000324497">
    <property type="component" value="Chromosome"/>
</dbReference>
<dbReference type="EC" id="4.2.1.1" evidence="2"/>
<dbReference type="InterPro" id="IPR036398">
    <property type="entry name" value="CA_dom_sf"/>
</dbReference>
<evidence type="ECO:0000256" key="3">
    <source>
        <dbReference type="ARBA" id="ARBA00022723"/>
    </source>
</evidence>
<reference evidence="8 9" key="1">
    <citation type="submission" date="2016-11" db="EMBL/GenBank/DDBJ databases">
        <title>Interaction between Lactobacillus species and yeast in water kefir.</title>
        <authorList>
            <person name="Behr J."/>
            <person name="Xu D."/>
            <person name="Vogel R.F."/>
        </authorList>
    </citation>
    <scope>NUCLEOTIDE SEQUENCE [LARGE SCALE GENOMIC DNA]</scope>
    <source>
        <strain evidence="8 9">TMW 1.1827</strain>
    </source>
</reference>
<dbReference type="SMART" id="SM01057">
    <property type="entry name" value="Carb_anhydrase"/>
    <property type="match status" value="1"/>
</dbReference>
<dbReference type="EMBL" id="CP018180">
    <property type="protein sequence ID" value="AUJ31222.1"/>
    <property type="molecule type" value="Genomic_DNA"/>
</dbReference>
<dbReference type="KEGG" id="lng:BSQ50_00730"/>
<keyword evidence="4" id="KW-0862">Zinc</keyword>
<keyword evidence="5" id="KW-0456">Lyase</keyword>
<dbReference type="RefSeq" id="WP_057886587.1">
    <property type="nucleotide sequence ID" value="NZ_CP018180.1"/>
</dbReference>
<sequence length="219" mass="25170">MLDYQNQKKWNSELDPWQSPIKLDLKMAEQVKLAAQPLQAETSYQFTSIEHRGNNLQFNGSGRIRLLGRSFIFKQLHFHFPAEHYLNEHQFPCEWHFVHQDAIGHLAVIAFTVKIGDEMLSLNPFYQAFNLAEGQKTNFFAELDLATMLAGQKEGFYNYLGSLTTPPLTRGVEWWVATTPLSATSEQLERLAQLFSSANARDCQPLLKRPIKLYAAQKH</sequence>
<comment type="catalytic activity">
    <reaction evidence="6">
        <text>hydrogencarbonate + H(+) = CO2 + H2O</text>
        <dbReference type="Rhea" id="RHEA:10748"/>
        <dbReference type="ChEBI" id="CHEBI:15377"/>
        <dbReference type="ChEBI" id="CHEBI:15378"/>
        <dbReference type="ChEBI" id="CHEBI:16526"/>
        <dbReference type="ChEBI" id="CHEBI:17544"/>
        <dbReference type="EC" id="4.2.1.1"/>
    </reaction>
</comment>
<dbReference type="InterPro" id="IPR041891">
    <property type="entry name" value="Alpha_CA_prokaryot-like"/>
</dbReference>
<dbReference type="CDD" id="cd03124">
    <property type="entry name" value="alpha_CA_prokaryotic_like"/>
    <property type="match status" value="1"/>
</dbReference>
<dbReference type="PROSITE" id="PS51144">
    <property type="entry name" value="ALPHA_CA_2"/>
    <property type="match status" value="1"/>
</dbReference>
<dbReference type="AlphaFoldDB" id="A0A3S6QSV5"/>
<proteinExistence type="inferred from homology"/>
<dbReference type="GO" id="GO:0008270">
    <property type="term" value="F:zinc ion binding"/>
    <property type="evidence" value="ECO:0007669"/>
    <property type="project" value="InterPro"/>
</dbReference>
<name>A0A3S6QSV5_9LACO</name>
<evidence type="ECO:0000259" key="7">
    <source>
        <dbReference type="PROSITE" id="PS51144"/>
    </source>
</evidence>
<dbReference type="PANTHER" id="PTHR18952">
    <property type="entry name" value="CARBONIC ANHYDRASE"/>
    <property type="match status" value="1"/>
</dbReference>
<dbReference type="SUPFAM" id="SSF51069">
    <property type="entry name" value="Carbonic anhydrase"/>
    <property type="match status" value="1"/>
</dbReference>
<feature type="domain" description="Alpha-carbonic anhydrase" evidence="7">
    <location>
        <begin position="1"/>
        <end position="219"/>
    </location>
</feature>
<evidence type="ECO:0000256" key="2">
    <source>
        <dbReference type="ARBA" id="ARBA00012925"/>
    </source>
</evidence>